<feature type="domain" description="AMP-binding enzyme C-terminal" evidence="8">
    <location>
        <begin position="1000"/>
        <end position="1076"/>
    </location>
</feature>
<dbReference type="InterPro" id="IPR042099">
    <property type="entry name" value="ANL_N_sf"/>
</dbReference>
<dbReference type="FunFam" id="3.30.300.30:FF:000007">
    <property type="entry name" value="4-coumarate--CoA ligase 2"/>
    <property type="match status" value="2"/>
</dbReference>
<dbReference type="EMBL" id="JANJYJ010000001">
    <property type="protein sequence ID" value="KAK3231956.1"/>
    <property type="molecule type" value="Genomic_DNA"/>
</dbReference>
<dbReference type="GO" id="GO:0016405">
    <property type="term" value="F:CoA-ligase activity"/>
    <property type="evidence" value="ECO:0007669"/>
    <property type="project" value="TreeGrafter"/>
</dbReference>
<dbReference type="PROSITE" id="PS00455">
    <property type="entry name" value="AMP_BINDING"/>
    <property type="match status" value="2"/>
</dbReference>
<evidence type="ECO:0000256" key="5">
    <source>
        <dbReference type="ARBA" id="ARBA00022840"/>
    </source>
</evidence>
<dbReference type="PANTHER" id="PTHR24096:SF413">
    <property type="entry name" value="PEROXISOMAL OPC-8:0-COA LIGASE 1"/>
    <property type="match status" value="1"/>
</dbReference>
<keyword evidence="4" id="KW-0547">Nucleotide-binding</keyword>
<comment type="cofactor">
    <cofactor evidence="1">
        <name>Mg(2+)</name>
        <dbReference type="ChEBI" id="CHEBI:18420"/>
    </cofactor>
</comment>
<feature type="transmembrane region" description="Helical" evidence="6">
    <location>
        <begin position="251"/>
        <end position="273"/>
    </location>
</feature>
<name>A0AAE0B8B3_9ROSI</name>
<dbReference type="GO" id="GO:0005777">
    <property type="term" value="C:peroxisome"/>
    <property type="evidence" value="ECO:0007669"/>
    <property type="project" value="TreeGrafter"/>
</dbReference>
<keyword evidence="5" id="KW-0067">ATP-binding</keyword>
<dbReference type="Proteomes" id="UP001281410">
    <property type="component" value="Unassembled WGS sequence"/>
</dbReference>
<keyword evidence="6" id="KW-0472">Membrane</keyword>
<dbReference type="AlphaFoldDB" id="A0AAE0B8B3"/>
<dbReference type="InterPro" id="IPR000873">
    <property type="entry name" value="AMP-dep_synth/lig_dom"/>
</dbReference>
<evidence type="ECO:0000259" key="8">
    <source>
        <dbReference type="Pfam" id="PF13193"/>
    </source>
</evidence>
<keyword evidence="6" id="KW-1133">Transmembrane helix</keyword>
<evidence type="ECO:0000313" key="9">
    <source>
        <dbReference type="EMBL" id="KAK3231956.1"/>
    </source>
</evidence>
<dbReference type="PANTHER" id="PTHR24096">
    <property type="entry name" value="LONG-CHAIN-FATTY-ACID--COA LIGASE"/>
    <property type="match status" value="1"/>
</dbReference>
<feature type="domain" description="AMP-binding enzyme C-terminal" evidence="8">
    <location>
        <begin position="465"/>
        <end position="536"/>
    </location>
</feature>
<feature type="domain" description="AMP-dependent synthetase/ligase" evidence="7">
    <location>
        <begin position="588"/>
        <end position="949"/>
    </location>
</feature>
<protein>
    <recommendedName>
        <fullName evidence="11">4-coumarate--CoA ligase</fullName>
    </recommendedName>
</protein>
<feature type="domain" description="AMP-dependent synthetase/ligase" evidence="7">
    <location>
        <begin position="46"/>
        <end position="414"/>
    </location>
</feature>
<dbReference type="SUPFAM" id="SSF56801">
    <property type="entry name" value="Acetyl-CoA synthetase-like"/>
    <property type="match status" value="2"/>
</dbReference>
<evidence type="ECO:0000256" key="2">
    <source>
        <dbReference type="ARBA" id="ARBA00006432"/>
    </source>
</evidence>
<dbReference type="Pfam" id="PF00501">
    <property type="entry name" value="AMP-binding"/>
    <property type="match status" value="2"/>
</dbReference>
<keyword evidence="3" id="KW-0436">Ligase</keyword>
<evidence type="ECO:0000256" key="6">
    <source>
        <dbReference type="SAM" id="Phobius"/>
    </source>
</evidence>
<sequence>MAEVSNSSIDLRSGFCKSNSIFYSKRSPIPLPPNQNLNVATFISSRAHQGKIAFIDAATGRHLTFSELWQAVDSVAECLSDMGIRKGHVILLLSPNSIFFPIVCLAVMSLGAIITTTNPLNTPGEIAKQVGDSKPVLAFTITELVPKLAGSNLPIVLVDDESKTKTPPNQATKIVTTLQEMMRKQPTNESRVRDRVNQDDTATLLYSSGTTGASKGVVTSHRNLMAMVQTIVGRFKLEEGNHTFICTVPMFHIYGLATFAFGLLASGSTVVLLSKFDMHEMLSSIAKYKATYLPLVPPILVALINGADQIRPKYDLSSLHSVICGGAPLSKEVIEGFVQKYPTVTILQGYGLTESTGIGASTDSLEESRRYGTAGKLSPRMEGKIVDPDSGEALSVNRTGELWLKGPSIMKGYFSNPEATTSTLDSEGWLRTGDLCYIDEDGFIFVVDRLKELIKYKGYQVPPAELEALLLTHPEISDVAVIPFPDREVGQYPMAYVVRKAGSALSERGLMDFVAKQVAPYKRVRKVAFVASIPKNPGVIDYYYQLGNPKMHPRSGFCKSNSVFYSKRNPTPVPQHQYLDVTTFISSKAHHGKVAFIDAATGRHVTFTEHWRAVDSVATCLSDMGIRKGHVILILSHNSILFPIVCLAVMSLGAVITTTNPLNTPREIAMHIADSKPVLVFTVSKLVQKIAGFELPIVLLDDPETIPREVKILTSLQEMIKKELPNGSRVRDRVNQDDTATLLYSSGTTGTSKGVISTHRNYIAMIETFAARFKTEDTFICIVPMFHIYGLGAFIMALHALGSTIVILSRFDMHGLLSAVSTYKATCLPIVPLVVVAMVNDADKIMSKYDLSSLRSILCGGSPLSKEVIEGFLNKYPTVDILQGYALTESTGTGASANTAEESRRYGSVGILTANSEAKIVDPETGKALSVNRTGELWLRSPSIMKGYFSNLEATTTTLDSEGWLRTGDLCYIDEDGFLFIVDRLKELIKYKGFQVPPAELEALLLSHPEISDAAVIPFPDKEVGQYPMAYIVRKPGSDDLAEIAVMDFVAKQVAPYKRIRRVAFVASIPKTPSGKILRKDLIKLATSKL</sequence>
<evidence type="ECO:0000259" key="7">
    <source>
        <dbReference type="Pfam" id="PF00501"/>
    </source>
</evidence>
<feature type="transmembrane region" description="Helical" evidence="6">
    <location>
        <begin position="786"/>
        <end position="808"/>
    </location>
</feature>
<dbReference type="GO" id="GO:0005524">
    <property type="term" value="F:ATP binding"/>
    <property type="evidence" value="ECO:0007669"/>
    <property type="project" value="UniProtKB-KW"/>
</dbReference>
<evidence type="ECO:0000256" key="1">
    <source>
        <dbReference type="ARBA" id="ARBA00001946"/>
    </source>
</evidence>
<accession>A0AAE0B8B3</accession>
<feature type="transmembrane region" description="Helical" evidence="6">
    <location>
        <begin position="631"/>
        <end position="656"/>
    </location>
</feature>
<keyword evidence="10" id="KW-1185">Reference proteome</keyword>
<dbReference type="Gene3D" id="3.40.50.12780">
    <property type="entry name" value="N-terminal domain of ligase-like"/>
    <property type="match status" value="2"/>
</dbReference>
<dbReference type="InterPro" id="IPR025110">
    <property type="entry name" value="AMP-bd_C"/>
</dbReference>
<proteinExistence type="inferred from homology"/>
<dbReference type="Pfam" id="PF13193">
    <property type="entry name" value="AMP-binding_C"/>
    <property type="match status" value="2"/>
</dbReference>
<evidence type="ECO:0000256" key="4">
    <source>
        <dbReference type="ARBA" id="ARBA00022741"/>
    </source>
</evidence>
<dbReference type="InterPro" id="IPR020845">
    <property type="entry name" value="AMP-binding_CS"/>
</dbReference>
<evidence type="ECO:0008006" key="11">
    <source>
        <dbReference type="Google" id="ProtNLM"/>
    </source>
</evidence>
<organism evidence="9 10">
    <name type="scientific">Dipteronia sinensis</name>
    <dbReference type="NCBI Taxonomy" id="43782"/>
    <lineage>
        <taxon>Eukaryota</taxon>
        <taxon>Viridiplantae</taxon>
        <taxon>Streptophyta</taxon>
        <taxon>Embryophyta</taxon>
        <taxon>Tracheophyta</taxon>
        <taxon>Spermatophyta</taxon>
        <taxon>Magnoliopsida</taxon>
        <taxon>eudicotyledons</taxon>
        <taxon>Gunneridae</taxon>
        <taxon>Pentapetalae</taxon>
        <taxon>rosids</taxon>
        <taxon>malvids</taxon>
        <taxon>Sapindales</taxon>
        <taxon>Sapindaceae</taxon>
        <taxon>Hippocastanoideae</taxon>
        <taxon>Acereae</taxon>
        <taxon>Dipteronia</taxon>
    </lineage>
</organism>
<gene>
    <name evidence="9" type="ORF">Dsin_003837</name>
</gene>
<comment type="caution">
    <text evidence="9">The sequence shown here is derived from an EMBL/GenBank/DDBJ whole genome shotgun (WGS) entry which is preliminary data.</text>
</comment>
<comment type="similarity">
    <text evidence="2">Belongs to the ATP-dependent AMP-binding enzyme family.</text>
</comment>
<evidence type="ECO:0000313" key="10">
    <source>
        <dbReference type="Proteomes" id="UP001281410"/>
    </source>
</evidence>
<keyword evidence="6" id="KW-0812">Transmembrane</keyword>
<dbReference type="FunFam" id="3.40.50.12780:FF:000003">
    <property type="entry name" value="Long-chain-fatty-acid--CoA ligase FadD"/>
    <property type="match status" value="2"/>
</dbReference>
<dbReference type="Gene3D" id="3.30.300.30">
    <property type="match status" value="2"/>
</dbReference>
<feature type="transmembrane region" description="Helical" evidence="6">
    <location>
        <begin position="89"/>
        <end position="114"/>
    </location>
</feature>
<evidence type="ECO:0000256" key="3">
    <source>
        <dbReference type="ARBA" id="ARBA00022598"/>
    </source>
</evidence>
<reference evidence="9" key="1">
    <citation type="journal article" date="2023" name="Plant J.">
        <title>Genome sequences and population genomics provide insights into the demographic history, inbreeding, and mutation load of two 'living fossil' tree species of Dipteronia.</title>
        <authorList>
            <person name="Feng Y."/>
            <person name="Comes H.P."/>
            <person name="Chen J."/>
            <person name="Zhu S."/>
            <person name="Lu R."/>
            <person name="Zhang X."/>
            <person name="Li P."/>
            <person name="Qiu J."/>
            <person name="Olsen K.M."/>
            <person name="Qiu Y."/>
        </authorList>
    </citation>
    <scope>NUCLEOTIDE SEQUENCE</scope>
    <source>
        <strain evidence="9">NBL</strain>
    </source>
</reference>
<dbReference type="CDD" id="cd05904">
    <property type="entry name" value="4CL"/>
    <property type="match status" value="2"/>
</dbReference>
<dbReference type="InterPro" id="IPR045851">
    <property type="entry name" value="AMP-bd_C_sf"/>
</dbReference>